<dbReference type="VEuPathDB" id="VectorBase:ISCP_009688"/>
<proteinExistence type="predicted"/>
<protein>
    <submittedName>
        <fullName evidence="2 3">Uncharacterized protein</fullName>
    </submittedName>
</protein>
<feature type="region of interest" description="Disordered" evidence="1">
    <location>
        <begin position="68"/>
        <end position="103"/>
    </location>
</feature>
<dbReference type="VEuPathDB" id="VectorBase:ISCI004219"/>
<dbReference type="HOGENOM" id="CLU_1940417_0_0_1"/>
<organism>
    <name type="scientific">Ixodes scapularis</name>
    <name type="common">Black-legged tick</name>
    <name type="synonym">Deer tick</name>
    <dbReference type="NCBI Taxonomy" id="6945"/>
    <lineage>
        <taxon>Eukaryota</taxon>
        <taxon>Metazoa</taxon>
        <taxon>Ecdysozoa</taxon>
        <taxon>Arthropoda</taxon>
        <taxon>Chelicerata</taxon>
        <taxon>Arachnida</taxon>
        <taxon>Acari</taxon>
        <taxon>Parasitiformes</taxon>
        <taxon>Ixodida</taxon>
        <taxon>Ixodoidea</taxon>
        <taxon>Ixodidae</taxon>
        <taxon>Ixodinae</taxon>
        <taxon>Ixodes</taxon>
    </lineage>
</organism>
<dbReference type="EnsemblMetazoa" id="ISCW004219-RA">
    <property type="protein sequence ID" value="ISCW004219-PA"/>
    <property type="gene ID" value="ISCW004219"/>
</dbReference>
<dbReference type="Proteomes" id="UP000001555">
    <property type="component" value="Unassembled WGS sequence"/>
</dbReference>
<dbReference type="EMBL" id="ABJB010351147">
    <property type="status" value="NOT_ANNOTATED_CDS"/>
    <property type="molecule type" value="Genomic_DNA"/>
</dbReference>
<keyword evidence="4" id="KW-1185">Reference proteome</keyword>
<dbReference type="VEuPathDB" id="VectorBase:ISCW004219"/>
<dbReference type="PaxDb" id="6945-B7PGN1"/>
<reference evidence="3" key="2">
    <citation type="submission" date="2020-05" db="UniProtKB">
        <authorList>
            <consortium name="EnsemblMetazoa"/>
        </authorList>
    </citation>
    <scope>IDENTIFICATION</scope>
    <source>
        <strain evidence="3">wikel</strain>
    </source>
</reference>
<sequence>MAASAIAMPERAPSDAPDFTTLLTLLDTVVFKAAACAKAEVIAWGAAVRQRNNQIRYFLRVRHSITAPAPDSSAENEPVPRSETPNTEPKVPFEETVDSTSGGGSFLAAVPDLRTFGGPARRLLVLCSWP</sequence>
<evidence type="ECO:0000313" key="4">
    <source>
        <dbReference type="Proteomes" id="UP000001555"/>
    </source>
</evidence>
<dbReference type="AlphaFoldDB" id="B7PGN1"/>
<reference evidence="2 4" key="1">
    <citation type="submission" date="2008-03" db="EMBL/GenBank/DDBJ databases">
        <title>Annotation of Ixodes scapularis.</title>
        <authorList>
            <consortium name="Ixodes scapularis Genome Project Consortium"/>
            <person name="Caler E."/>
            <person name="Hannick L.I."/>
            <person name="Bidwell S."/>
            <person name="Joardar V."/>
            <person name="Thiagarajan M."/>
            <person name="Amedeo P."/>
            <person name="Galinsky K.J."/>
            <person name="Schobel S."/>
            <person name="Inman J."/>
            <person name="Hostetler J."/>
            <person name="Miller J."/>
            <person name="Hammond M."/>
            <person name="Megy K."/>
            <person name="Lawson D."/>
            <person name="Kodira C."/>
            <person name="Sutton G."/>
            <person name="Meyer J."/>
            <person name="Hill C.A."/>
            <person name="Birren B."/>
            <person name="Nene V."/>
            <person name="Collins F."/>
            <person name="Alarcon-Chaidez F."/>
            <person name="Wikel S."/>
            <person name="Strausberg R."/>
        </authorList>
    </citation>
    <scope>NUCLEOTIDE SEQUENCE [LARGE SCALE GENOMIC DNA]</scope>
    <source>
        <strain evidence="4">Wikel</strain>
        <strain evidence="2">Wikel colony</strain>
    </source>
</reference>
<gene>
    <name evidence="2" type="ORF">IscW_ISCW004219</name>
</gene>
<evidence type="ECO:0000313" key="2">
    <source>
        <dbReference type="EMBL" id="EEC05753.1"/>
    </source>
</evidence>
<dbReference type="EMBL" id="DS708659">
    <property type="protein sequence ID" value="EEC05753.1"/>
    <property type="molecule type" value="Genomic_DNA"/>
</dbReference>
<dbReference type="OrthoDB" id="376826at2759"/>
<accession>B7PGN1</accession>
<name>B7PGN1_IXOSC</name>
<evidence type="ECO:0000313" key="3">
    <source>
        <dbReference type="EnsemblMetazoa" id="ISCW004219-PA"/>
    </source>
</evidence>
<evidence type="ECO:0000256" key="1">
    <source>
        <dbReference type="SAM" id="MobiDB-lite"/>
    </source>
</evidence>
<dbReference type="InParanoid" id="B7PGN1"/>